<organism evidence="3">
    <name type="scientific">Taenia asiatica</name>
    <name type="common">Asian tapeworm</name>
    <dbReference type="NCBI Taxonomy" id="60517"/>
    <lineage>
        <taxon>Eukaryota</taxon>
        <taxon>Metazoa</taxon>
        <taxon>Spiralia</taxon>
        <taxon>Lophotrochozoa</taxon>
        <taxon>Platyhelminthes</taxon>
        <taxon>Cestoda</taxon>
        <taxon>Eucestoda</taxon>
        <taxon>Cyclophyllidea</taxon>
        <taxon>Taeniidae</taxon>
        <taxon>Taenia</taxon>
    </lineage>
</organism>
<dbReference type="AlphaFoldDB" id="A0A0R3WB27"/>
<reference evidence="3" key="1">
    <citation type="submission" date="2017-02" db="UniProtKB">
        <authorList>
            <consortium name="WormBaseParasite"/>
        </authorList>
    </citation>
    <scope>IDENTIFICATION</scope>
</reference>
<accession>A0A0R3WB27</accession>
<reference evidence="1 2" key="2">
    <citation type="submission" date="2018-11" db="EMBL/GenBank/DDBJ databases">
        <authorList>
            <consortium name="Pathogen Informatics"/>
        </authorList>
    </citation>
    <scope>NUCLEOTIDE SEQUENCE [LARGE SCALE GENOMIC DNA]</scope>
</reference>
<evidence type="ECO:0000313" key="2">
    <source>
        <dbReference type="Proteomes" id="UP000282613"/>
    </source>
</evidence>
<dbReference type="EMBL" id="UYRS01018678">
    <property type="protein sequence ID" value="VDK39048.1"/>
    <property type="molecule type" value="Genomic_DNA"/>
</dbReference>
<keyword evidence="2" id="KW-1185">Reference proteome</keyword>
<dbReference type="WBParaSite" id="TASK_0000780801-mRNA-1">
    <property type="protein sequence ID" value="TASK_0000780801-mRNA-1"/>
    <property type="gene ID" value="TASK_0000780801"/>
</dbReference>
<evidence type="ECO:0000313" key="3">
    <source>
        <dbReference type="WBParaSite" id="TASK_0000780801-mRNA-1"/>
    </source>
</evidence>
<name>A0A0R3WB27_TAEAS</name>
<proteinExistence type="predicted"/>
<gene>
    <name evidence="1" type="ORF">TASK_LOCUS7809</name>
</gene>
<dbReference type="Proteomes" id="UP000282613">
    <property type="component" value="Unassembled WGS sequence"/>
</dbReference>
<sequence length="122" mass="12935">MTAQVEISSLGRHEEGVIVITLVTIVRAPQGGMCSSSQHIDSATDAIFHYDYCFLMRTGCGSGGDASGTGDTEKCSTLSLRRLNIAGTRLGFTLDAAASSHYASSSVVKRDARLHLVVTRNV</sequence>
<evidence type="ECO:0000313" key="1">
    <source>
        <dbReference type="EMBL" id="VDK39048.1"/>
    </source>
</evidence>
<protein>
    <submittedName>
        <fullName evidence="1 3">Uncharacterized protein</fullName>
    </submittedName>
</protein>